<keyword evidence="3" id="KW-0560">Oxidoreductase</keyword>
<evidence type="ECO:0000256" key="1">
    <source>
        <dbReference type="ARBA" id="ARBA00022485"/>
    </source>
</evidence>
<evidence type="ECO:0000256" key="4">
    <source>
        <dbReference type="ARBA" id="ARBA00023004"/>
    </source>
</evidence>
<comment type="caution">
    <text evidence="6">The sequence shown here is derived from an EMBL/GenBank/DDBJ whole genome shotgun (WGS) entry which is preliminary data.</text>
</comment>
<reference evidence="6 7" key="1">
    <citation type="submission" date="2023-10" db="EMBL/GenBank/DDBJ databases">
        <title>Paenibacillus strain PFR10 Genome sequencing and assembly.</title>
        <authorList>
            <person name="Kim I."/>
        </authorList>
    </citation>
    <scope>NUCLEOTIDE SEQUENCE [LARGE SCALE GENOMIC DNA]</scope>
    <source>
        <strain evidence="6 7">PFR10</strain>
    </source>
</reference>
<dbReference type="Pfam" id="PF12831">
    <property type="entry name" value="FAD_oxidored"/>
    <property type="match status" value="1"/>
</dbReference>
<keyword evidence="2" id="KW-0479">Metal-binding</keyword>
<keyword evidence="4" id="KW-0408">Iron</keyword>
<dbReference type="SUPFAM" id="SSF51905">
    <property type="entry name" value="FAD/NAD(P)-binding domain"/>
    <property type="match status" value="1"/>
</dbReference>
<sequence>MAKQTAQTITISSELPISYTPDVVVVGGGASGVAAAMAAARNGADTLLIEQRGYLGGMGTAALVPAFCPYSDGEKPIIRGIGLDLLNEMKRAAGDAFHERYKEQLDWVPIDVETLKRVYDQQVLESGAKILFHTVADQVLLEGDRISGLVISNKSGRSVVQAKLYIDASGDADLAALAGVPFQTGGENGELQPGTMCYLVTGADKARFDQFCQDSGQSKQLDKTIVEAQQNGDLPEGRKRVSGIAWITDSIAGFNFGHIFGIDGTSAEDLTYAAIEGRKLIDVQIKFLRKYVPGFENIHLVHSGDQIGIRETRRIAGDYTLVVDDFISMRTFEDDIARNAYFIDIHLANASSTMVIKHLPKGKSHGVPYRCMLPQGKSNLIVAGRSVSSDRPVQGSLRVMPNCFAMGQAAGTAAAMASVTGAGFREVNIPELQRRLVEQGAWLGENPGKVEAVTVASGHIEYDEESN</sequence>
<gene>
    <name evidence="6" type="ORF">RQP52_18760</name>
</gene>
<organism evidence="6 7">
    <name type="scientific">Paenibacillus violae</name>
    <dbReference type="NCBI Taxonomy" id="3077234"/>
    <lineage>
        <taxon>Bacteria</taxon>
        <taxon>Bacillati</taxon>
        <taxon>Bacillota</taxon>
        <taxon>Bacilli</taxon>
        <taxon>Bacillales</taxon>
        <taxon>Paenibacillaceae</taxon>
        <taxon>Paenibacillus</taxon>
    </lineage>
</organism>
<dbReference type="Proteomes" id="UP001260980">
    <property type="component" value="Unassembled WGS sequence"/>
</dbReference>
<evidence type="ECO:0000256" key="3">
    <source>
        <dbReference type="ARBA" id="ARBA00023002"/>
    </source>
</evidence>
<dbReference type="InterPro" id="IPR036188">
    <property type="entry name" value="FAD/NAD-bd_sf"/>
</dbReference>
<keyword evidence="1" id="KW-0004">4Fe-4S</keyword>
<evidence type="ECO:0000256" key="2">
    <source>
        <dbReference type="ARBA" id="ARBA00022723"/>
    </source>
</evidence>
<keyword evidence="5" id="KW-0411">Iron-sulfur</keyword>
<name>A0ABU3RFR5_9BACL</name>
<keyword evidence="7" id="KW-1185">Reference proteome</keyword>
<evidence type="ECO:0000313" key="6">
    <source>
        <dbReference type="EMBL" id="MDU0203121.1"/>
    </source>
</evidence>
<accession>A0ABU3RFR5</accession>
<protein>
    <submittedName>
        <fullName evidence="6">FAD-dependent oxidoreductase</fullName>
    </submittedName>
</protein>
<dbReference type="EMBL" id="JAWCUD010000006">
    <property type="protein sequence ID" value="MDU0203121.1"/>
    <property type="molecule type" value="Genomic_DNA"/>
</dbReference>
<dbReference type="RefSeq" id="WP_315953279.1">
    <property type="nucleotide sequence ID" value="NZ_JAWCUD010000006.1"/>
</dbReference>
<dbReference type="Gene3D" id="3.50.50.60">
    <property type="entry name" value="FAD/NAD(P)-binding domain"/>
    <property type="match status" value="1"/>
</dbReference>
<evidence type="ECO:0000256" key="5">
    <source>
        <dbReference type="ARBA" id="ARBA00023014"/>
    </source>
</evidence>
<evidence type="ECO:0000313" key="7">
    <source>
        <dbReference type="Proteomes" id="UP001260980"/>
    </source>
</evidence>
<proteinExistence type="predicted"/>
<dbReference type="PANTHER" id="PTHR43498">
    <property type="entry name" value="FERREDOXIN:COB-COM HETERODISULFIDE REDUCTASE SUBUNIT A"/>
    <property type="match status" value="1"/>
</dbReference>
<dbReference type="InterPro" id="IPR039650">
    <property type="entry name" value="HdrA-like"/>
</dbReference>
<dbReference type="PANTHER" id="PTHR43498:SF1">
    <property type="entry name" value="COB--COM HETERODISULFIDE REDUCTASE IRON-SULFUR SUBUNIT A"/>
    <property type="match status" value="1"/>
</dbReference>